<evidence type="ECO:0000256" key="6">
    <source>
        <dbReference type="ARBA" id="ARBA00022989"/>
    </source>
</evidence>
<keyword evidence="6 8" id="KW-1133">Transmembrane helix</keyword>
<feature type="transmembrane region" description="Helical" evidence="8">
    <location>
        <begin position="106"/>
        <end position="126"/>
    </location>
</feature>
<evidence type="ECO:0000256" key="1">
    <source>
        <dbReference type="ARBA" id="ARBA00004651"/>
    </source>
</evidence>
<feature type="transmembrane region" description="Helical" evidence="8">
    <location>
        <begin position="230"/>
        <end position="250"/>
    </location>
</feature>
<dbReference type="GO" id="GO:0019808">
    <property type="term" value="F:polyamine binding"/>
    <property type="evidence" value="ECO:0007669"/>
    <property type="project" value="InterPro"/>
</dbReference>
<evidence type="ECO:0000313" key="10">
    <source>
        <dbReference type="EMBL" id="RGN90503.1"/>
    </source>
</evidence>
<dbReference type="GO" id="GO:0015846">
    <property type="term" value="P:polyamine transport"/>
    <property type="evidence" value="ECO:0007669"/>
    <property type="project" value="InterPro"/>
</dbReference>
<dbReference type="AlphaFoldDB" id="A0A3E5EP57"/>
<dbReference type="GO" id="GO:0042597">
    <property type="term" value="C:periplasmic space"/>
    <property type="evidence" value="ECO:0007669"/>
    <property type="project" value="InterPro"/>
</dbReference>
<evidence type="ECO:0000313" key="13">
    <source>
        <dbReference type="Proteomes" id="UP000283585"/>
    </source>
</evidence>
<name>A0A3E5EP57_9FIRM</name>
<evidence type="ECO:0000256" key="8">
    <source>
        <dbReference type="RuleBase" id="RU363032"/>
    </source>
</evidence>
<dbReference type="PRINTS" id="PR00909">
    <property type="entry name" value="SPERMDNBNDNG"/>
</dbReference>
<dbReference type="Pfam" id="PF13416">
    <property type="entry name" value="SBP_bac_8"/>
    <property type="match status" value="1"/>
</dbReference>
<dbReference type="Gene3D" id="3.40.190.10">
    <property type="entry name" value="Periplasmic binding protein-like II"/>
    <property type="match status" value="2"/>
</dbReference>
<comment type="subcellular location">
    <subcellularLocation>
        <location evidence="1 8">Cell membrane</location>
        <topology evidence="1 8">Multi-pass membrane protein</topology>
    </subcellularLocation>
</comment>
<evidence type="ECO:0000259" key="9">
    <source>
        <dbReference type="PROSITE" id="PS50928"/>
    </source>
</evidence>
<dbReference type="PANTHER" id="PTHR43848:SF2">
    <property type="entry name" value="PUTRESCINE TRANSPORT SYSTEM PERMEASE PROTEIN POTI"/>
    <property type="match status" value="1"/>
</dbReference>
<dbReference type="CDD" id="cd06261">
    <property type="entry name" value="TM_PBP2"/>
    <property type="match status" value="1"/>
</dbReference>
<dbReference type="PANTHER" id="PTHR43848">
    <property type="entry name" value="PUTRESCINE TRANSPORT SYSTEM PERMEASE PROTEIN POTI"/>
    <property type="match status" value="1"/>
</dbReference>
<dbReference type="GO" id="GO:0055085">
    <property type="term" value="P:transmembrane transport"/>
    <property type="evidence" value="ECO:0007669"/>
    <property type="project" value="InterPro"/>
</dbReference>
<evidence type="ECO:0000313" key="11">
    <source>
        <dbReference type="EMBL" id="RGQ04709.1"/>
    </source>
</evidence>
<evidence type="ECO:0000256" key="7">
    <source>
        <dbReference type="ARBA" id="ARBA00023136"/>
    </source>
</evidence>
<dbReference type="EMBL" id="QRSS01000009">
    <property type="protein sequence ID" value="RGQ04709.1"/>
    <property type="molecule type" value="Genomic_DNA"/>
</dbReference>
<evidence type="ECO:0000256" key="2">
    <source>
        <dbReference type="ARBA" id="ARBA00007069"/>
    </source>
</evidence>
<dbReference type="SUPFAM" id="SSF53850">
    <property type="entry name" value="Periplasmic binding protein-like II"/>
    <property type="match status" value="1"/>
</dbReference>
<sequence>MIRKYLQKIYLALIFILLYAPIVTLIVLSFNQSKTRAKWGGFTLKWYKELLKNEQIMSAFYTTLIIAFVSAAIATVIGTAAAIAIQGMKQKWKTMYMGLTNIPMMNAEIVMGVSLMLLFIAFHMTLGFGTILIAHITFNIPYVILSVLPKLKQTNRYTYEAALDLGASPVKAFFKVVFPDIVPGVLSGFMLAFTMSLDDFVITHFTKGPGIDTLSTKIYTEVRKGIKPEIYALSTIMFVTVLVLLLLINYSPKEEEETVVRKKKVRKPSRVKKILIQRVVPVAICIVFIGGGFYYAKENDVMNGEKLVVYNWGEYIDPEVLTMFEEETGIDIVYEEFETNEILYPKISSGAIAYDVICPSDYMIQRMIENDLLSEINFDNIPNLKNIGKQYLEQSRQFDPENKYSVPYCWGTVGILYNKMMVDEPVDSWSILWDPKYKDNILMQDSVRDAFGVTLKYLGYSLNSIDLDELTEAKNLLIEQKPLVQAYVIDQVRDKMIGNEAALGVIYSGEAIYTQKENPNLEYVIPKEGSNIWIDSWVIPKNAEHKENAEKFINFLCRPDIALMNFEYITYSTPNEAARELIEDESIRNSEIAFPDLSKYDNLETFQYLGTEADQVYGDLWNKVKSS</sequence>
<keyword evidence="5 8" id="KW-0812">Transmembrane</keyword>
<dbReference type="InterPro" id="IPR001188">
    <property type="entry name" value="Sperm_putr-bd"/>
</dbReference>
<dbReference type="CDD" id="cd13663">
    <property type="entry name" value="PBP2_PotD_PotF_like_2"/>
    <property type="match status" value="1"/>
</dbReference>
<dbReference type="InterPro" id="IPR000515">
    <property type="entry name" value="MetI-like"/>
</dbReference>
<dbReference type="GO" id="GO:0005886">
    <property type="term" value="C:plasma membrane"/>
    <property type="evidence" value="ECO:0007669"/>
    <property type="project" value="UniProtKB-SubCell"/>
</dbReference>
<evidence type="ECO:0000313" key="12">
    <source>
        <dbReference type="Proteomes" id="UP000261105"/>
    </source>
</evidence>
<comment type="caution">
    <text evidence="10">The sequence shown here is derived from an EMBL/GenBank/DDBJ whole genome shotgun (WGS) entry which is preliminary data.</text>
</comment>
<feature type="transmembrane region" description="Helical" evidence="8">
    <location>
        <begin position="9"/>
        <end position="30"/>
    </location>
</feature>
<dbReference type="Pfam" id="PF00528">
    <property type="entry name" value="BPD_transp_1"/>
    <property type="match status" value="1"/>
</dbReference>
<gene>
    <name evidence="11" type="ORF">DWZ12_09065</name>
    <name evidence="10" type="ORF">DXB38_00480</name>
</gene>
<keyword evidence="7 8" id="KW-0472">Membrane</keyword>
<keyword evidence="4" id="KW-1003">Cell membrane</keyword>
<dbReference type="Gene3D" id="1.10.3720.10">
    <property type="entry name" value="MetI-like"/>
    <property type="match status" value="1"/>
</dbReference>
<reference evidence="12 13" key="1">
    <citation type="submission" date="2018-08" db="EMBL/GenBank/DDBJ databases">
        <title>A genome reference for cultivated species of the human gut microbiota.</title>
        <authorList>
            <person name="Zou Y."/>
            <person name="Xue W."/>
            <person name="Luo G."/>
        </authorList>
    </citation>
    <scope>NUCLEOTIDE SEQUENCE [LARGE SCALE GENOMIC DNA]</scope>
    <source>
        <strain evidence="11 13">AF29-2BH</strain>
        <strain evidence="10 12">OM03-6</strain>
    </source>
</reference>
<evidence type="ECO:0000256" key="4">
    <source>
        <dbReference type="ARBA" id="ARBA00022475"/>
    </source>
</evidence>
<accession>A0A3E5EP57</accession>
<dbReference type="Proteomes" id="UP000283585">
    <property type="component" value="Unassembled WGS sequence"/>
</dbReference>
<feature type="transmembrane region" description="Helical" evidence="8">
    <location>
        <begin position="271"/>
        <end position="296"/>
    </location>
</feature>
<dbReference type="RefSeq" id="WP_117591443.1">
    <property type="nucleotide sequence ID" value="NZ_JADPEA010000039.1"/>
</dbReference>
<proteinExistence type="inferred from homology"/>
<feature type="domain" description="ABC transmembrane type-1" evidence="9">
    <location>
        <begin position="60"/>
        <end position="248"/>
    </location>
</feature>
<protein>
    <submittedName>
        <fullName evidence="10">Extracellular solute-binding protein</fullName>
    </submittedName>
</protein>
<organism evidence="10 12">
    <name type="scientific">Blautia obeum</name>
    <dbReference type="NCBI Taxonomy" id="40520"/>
    <lineage>
        <taxon>Bacteria</taxon>
        <taxon>Bacillati</taxon>
        <taxon>Bacillota</taxon>
        <taxon>Clostridia</taxon>
        <taxon>Lachnospirales</taxon>
        <taxon>Lachnospiraceae</taxon>
        <taxon>Blautia</taxon>
    </lineage>
</organism>
<dbReference type="Proteomes" id="UP000261105">
    <property type="component" value="Unassembled WGS sequence"/>
</dbReference>
<feature type="transmembrane region" description="Helical" evidence="8">
    <location>
        <begin position="132"/>
        <end position="151"/>
    </location>
</feature>
<evidence type="ECO:0000256" key="5">
    <source>
        <dbReference type="ARBA" id="ARBA00022692"/>
    </source>
</evidence>
<dbReference type="InterPro" id="IPR051789">
    <property type="entry name" value="Bact_Polyamine_Transport"/>
</dbReference>
<feature type="transmembrane region" description="Helical" evidence="8">
    <location>
        <begin position="59"/>
        <end position="85"/>
    </location>
</feature>
<dbReference type="SUPFAM" id="SSF161098">
    <property type="entry name" value="MetI-like"/>
    <property type="match status" value="1"/>
</dbReference>
<feature type="transmembrane region" description="Helical" evidence="8">
    <location>
        <begin position="172"/>
        <end position="193"/>
    </location>
</feature>
<keyword evidence="3 8" id="KW-0813">Transport</keyword>
<dbReference type="InterPro" id="IPR006059">
    <property type="entry name" value="SBP"/>
</dbReference>
<dbReference type="EMBL" id="QSUZ01000001">
    <property type="protein sequence ID" value="RGN90503.1"/>
    <property type="molecule type" value="Genomic_DNA"/>
</dbReference>
<dbReference type="InterPro" id="IPR035906">
    <property type="entry name" value="MetI-like_sf"/>
</dbReference>
<evidence type="ECO:0000256" key="3">
    <source>
        <dbReference type="ARBA" id="ARBA00022448"/>
    </source>
</evidence>
<dbReference type="PROSITE" id="PS50928">
    <property type="entry name" value="ABC_TM1"/>
    <property type="match status" value="1"/>
</dbReference>
<comment type="similarity">
    <text evidence="2">Belongs to the binding-protein-dependent transport system permease family. CysTW subfamily.</text>
</comment>